<dbReference type="Proteomes" id="UP001397290">
    <property type="component" value="Unassembled WGS sequence"/>
</dbReference>
<dbReference type="AlphaFoldDB" id="A0AAW0RNN4"/>
<comment type="caution">
    <text evidence="2">The sequence shown here is derived from an EMBL/GenBank/DDBJ whole genome shotgun (WGS) entry which is preliminary data.</text>
</comment>
<protein>
    <submittedName>
        <fullName evidence="2">Uncharacterized protein</fullName>
    </submittedName>
</protein>
<feature type="region of interest" description="Disordered" evidence="1">
    <location>
        <begin position="1"/>
        <end position="28"/>
    </location>
</feature>
<accession>A0AAW0RNN4</accession>
<dbReference type="EMBL" id="JAAHCF010000494">
    <property type="protein sequence ID" value="KAK8143554.1"/>
    <property type="molecule type" value="Genomic_DNA"/>
</dbReference>
<reference evidence="2 3" key="1">
    <citation type="submission" date="2020-02" db="EMBL/GenBank/DDBJ databases">
        <title>Comparative genomics of the hypocrealean fungal genus Beauvera.</title>
        <authorList>
            <person name="Showalter D.N."/>
            <person name="Bushley K.E."/>
            <person name="Rehner S.A."/>
        </authorList>
    </citation>
    <scope>NUCLEOTIDE SEQUENCE [LARGE SCALE GENOMIC DNA]</scope>
    <source>
        <strain evidence="2 3">ARSEF4384</strain>
    </source>
</reference>
<proteinExistence type="predicted"/>
<organism evidence="2 3">
    <name type="scientific">Beauveria asiatica</name>
    <dbReference type="NCBI Taxonomy" id="1069075"/>
    <lineage>
        <taxon>Eukaryota</taxon>
        <taxon>Fungi</taxon>
        <taxon>Dikarya</taxon>
        <taxon>Ascomycota</taxon>
        <taxon>Pezizomycotina</taxon>
        <taxon>Sordariomycetes</taxon>
        <taxon>Hypocreomycetidae</taxon>
        <taxon>Hypocreales</taxon>
        <taxon>Cordycipitaceae</taxon>
        <taxon>Beauveria</taxon>
    </lineage>
</organism>
<keyword evidence="3" id="KW-1185">Reference proteome</keyword>
<sequence>MVERKDAQFGRVMASPESGTGDFMMRRSVGGRGGGGEIHLADHITAWELFGQMGDGFASGQVEGDNLSRSRLGRREYAFEMGLDDGQFEYGDVFGQDEVMR</sequence>
<gene>
    <name evidence="2" type="ORF">G3M48_007067</name>
</gene>
<evidence type="ECO:0000313" key="3">
    <source>
        <dbReference type="Proteomes" id="UP001397290"/>
    </source>
</evidence>
<name>A0AAW0RNN4_9HYPO</name>
<evidence type="ECO:0000256" key="1">
    <source>
        <dbReference type="SAM" id="MobiDB-lite"/>
    </source>
</evidence>
<evidence type="ECO:0000313" key="2">
    <source>
        <dbReference type="EMBL" id="KAK8143554.1"/>
    </source>
</evidence>